<name>A0A2P6AS57_9GAMM</name>
<dbReference type="AlphaFoldDB" id="A0A2P6AS57"/>
<organism evidence="1 2">
    <name type="scientific">Amnimonas aquatica</name>
    <dbReference type="NCBI Taxonomy" id="2094561"/>
    <lineage>
        <taxon>Bacteria</taxon>
        <taxon>Pseudomonadati</taxon>
        <taxon>Pseudomonadota</taxon>
        <taxon>Gammaproteobacteria</taxon>
        <taxon>Moraxellales</taxon>
        <taxon>Moraxellaceae</taxon>
        <taxon>Amnimonas</taxon>
    </lineage>
</organism>
<dbReference type="OrthoDB" id="880456at2"/>
<dbReference type="Gene3D" id="3.30.530.20">
    <property type="match status" value="1"/>
</dbReference>
<feature type="non-terminal residue" evidence="1">
    <location>
        <position position="101"/>
    </location>
</feature>
<accession>A0A2P6AS57</accession>
<evidence type="ECO:0000313" key="2">
    <source>
        <dbReference type="Proteomes" id="UP000243900"/>
    </source>
</evidence>
<keyword evidence="2" id="KW-1185">Reference proteome</keyword>
<dbReference type="InterPro" id="IPR023393">
    <property type="entry name" value="START-like_dom_sf"/>
</dbReference>
<dbReference type="RefSeq" id="WP_105192471.1">
    <property type="nucleotide sequence ID" value="NZ_PTQZ01000133.1"/>
</dbReference>
<dbReference type="Proteomes" id="UP000243900">
    <property type="component" value="Unassembled WGS sequence"/>
</dbReference>
<comment type="caution">
    <text evidence="1">The sequence shown here is derived from an EMBL/GenBank/DDBJ whole genome shotgun (WGS) entry which is preliminary data.</text>
</comment>
<sequence length="101" mass="11281">MHPLPSRTFSITIRRCPHQVYDFLAEPRNLPRWASGLGQNLRQDCAREEHAWLADTPGGTVSIHFSPRNDFGVLDHVVKLTSGMTIFVPMRVIINAGGSDV</sequence>
<gene>
    <name evidence="1" type="ORF">C5O18_06295</name>
</gene>
<dbReference type="CDD" id="cd07812">
    <property type="entry name" value="SRPBCC"/>
    <property type="match status" value="1"/>
</dbReference>
<dbReference type="EMBL" id="PTQZ01000133">
    <property type="protein sequence ID" value="PQA41146.1"/>
    <property type="molecule type" value="Genomic_DNA"/>
</dbReference>
<proteinExistence type="predicted"/>
<dbReference type="SUPFAM" id="SSF55961">
    <property type="entry name" value="Bet v1-like"/>
    <property type="match status" value="1"/>
</dbReference>
<evidence type="ECO:0000313" key="1">
    <source>
        <dbReference type="EMBL" id="PQA41146.1"/>
    </source>
</evidence>
<protein>
    <submittedName>
        <fullName evidence="1">Polyketide cyclase</fullName>
    </submittedName>
</protein>
<reference evidence="2" key="1">
    <citation type="submission" date="2018-02" db="EMBL/GenBank/DDBJ databases">
        <title>Genome sequencing of Solimonas sp. HR-BB.</title>
        <authorList>
            <person name="Lee Y."/>
            <person name="Jeon C.O."/>
        </authorList>
    </citation>
    <scope>NUCLEOTIDE SEQUENCE [LARGE SCALE GENOMIC DNA]</scope>
    <source>
        <strain evidence="2">HR-E</strain>
    </source>
</reference>